<keyword evidence="4" id="KW-1185">Reference proteome</keyword>
<accession>A0A8J2KNM7</accession>
<evidence type="ECO:0000256" key="1">
    <source>
        <dbReference type="SAM" id="MobiDB-lite"/>
    </source>
</evidence>
<feature type="transmembrane region" description="Helical" evidence="2">
    <location>
        <begin position="77"/>
        <end position="105"/>
    </location>
</feature>
<comment type="caution">
    <text evidence="3">The sequence shown here is derived from an EMBL/GenBank/DDBJ whole genome shotgun (WGS) entry which is preliminary data.</text>
</comment>
<dbReference type="Proteomes" id="UP000708208">
    <property type="component" value="Unassembled WGS sequence"/>
</dbReference>
<keyword evidence="2" id="KW-0812">Transmembrane</keyword>
<evidence type="ECO:0000313" key="4">
    <source>
        <dbReference type="Proteomes" id="UP000708208"/>
    </source>
</evidence>
<keyword evidence="2" id="KW-1133">Transmembrane helix</keyword>
<organism evidence="3 4">
    <name type="scientific">Allacma fusca</name>
    <dbReference type="NCBI Taxonomy" id="39272"/>
    <lineage>
        <taxon>Eukaryota</taxon>
        <taxon>Metazoa</taxon>
        <taxon>Ecdysozoa</taxon>
        <taxon>Arthropoda</taxon>
        <taxon>Hexapoda</taxon>
        <taxon>Collembola</taxon>
        <taxon>Symphypleona</taxon>
        <taxon>Sminthuridae</taxon>
        <taxon>Allacma</taxon>
    </lineage>
</organism>
<keyword evidence="2" id="KW-0472">Membrane</keyword>
<evidence type="ECO:0000313" key="3">
    <source>
        <dbReference type="EMBL" id="CAG7818370.1"/>
    </source>
</evidence>
<name>A0A8J2KNM7_9HEXA</name>
<reference evidence="3" key="1">
    <citation type="submission" date="2021-06" db="EMBL/GenBank/DDBJ databases">
        <authorList>
            <person name="Hodson N. C."/>
            <person name="Mongue J. A."/>
            <person name="Jaron S. K."/>
        </authorList>
    </citation>
    <scope>NUCLEOTIDE SEQUENCE</scope>
</reference>
<gene>
    <name evidence="3" type="ORF">AFUS01_LOCUS28876</name>
</gene>
<proteinExistence type="predicted"/>
<dbReference type="EMBL" id="CAJVCH010418904">
    <property type="protein sequence ID" value="CAG7818370.1"/>
    <property type="molecule type" value="Genomic_DNA"/>
</dbReference>
<evidence type="ECO:0000256" key="2">
    <source>
        <dbReference type="SAM" id="Phobius"/>
    </source>
</evidence>
<protein>
    <submittedName>
        <fullName evidence="3">Uncharacterized protein</fullName>
    </submittedName>
</protein>
<dbReference type="AlphaFoldDB" id="A0A8J2KNM7"/>
<feature type="region of interest" description="Disordered" evidence="1">
    <location>
        <begin position="33"/>
        <end position="56"/>
    </location>
</feature>
<sequence>MVQQQVQGIVRQRQLRIERQHQECQETEREVVHKKTVLRSTKSPPPPPPVNAVEAKTSAGSSKWTTLSIKASFHLNFLFFFITLLIPLDPFTLACGLTVTILIGIEFNTYDLLNRKTVQ</sequence>